<reference evidence="2 3" key="1">
    <citation type="submission" date="2014-04" db="EMBL/GenBank/DDBJ databases">
        <title>Evolutionary Origins and Diversification of the Mycorrhizal Mutualists.</title>
        <authorList>
            <consortium name="DOE Joint Genome Institute"/>
            <consortium name="Mycorrhizal Genomics Consortium"/>
            <person name="Kohler A."/>
            <person name="Kuo A."/>
            <person name="Nagy L.G."/>
            <person name="Floudas D."/>
            <person name="Copeland A."/>
            <person name="Barry K.W."/>
            <person name="Cichocki N."/>
            <person name="Veneault-Fourrey C."/>
            <person name="LaButti K."/>
            <person name="Lindquist E.A."/>
            <person name="Lipzen A."/>
            <person name="Lundell T."/>
            <person name="Morin E."/>
            <person name="Murat C."/>
            <person name="Riley R."/>
            <person name="Ohm R."/>
            <person name="Sun H."/>
            <person name="Tunlid A."/>
            <person name="Henrissat B."/>
            <person name="Grigoriev I.V."/>
            <person name="Hibbett D.S."/>
            <person name="Martin F."/>
        </authorList>
    </citation>
    <scope>NUCLEOTIDE SEQUENCE [LARGE SCALE GENOMIC DNA]</scope>
    <source>
        <strain evidence="2 3">Koide BX008</strain>
    </source>
</reference>
<evidence type="ECO:0000259" key="1">
    <source>
        <dbReference type="Pfam" id="PF14616"/>
    </source>
</evidence>
<name>A0A0C2S7B1_AMAMK</name>
<evidence type="ECO:0000313" key="2">
    <source>
        <dbReference type="EMBL" id="KIL58645.1"/>
    </source>
</evidence>
<gene>
    <name evidence="2" type="ORF">M378DRAFT_170390</name>
</gene>
<feature type="domain" description="Transcription regulator Rua1 C-terminal" evidence="1">
    <location>
        <begin position="1"/>
        <end position="83"/>
    </location>
</feature>
<dbReference type="STRING" id="946122.A0A0C2S7B1"/>
<dbReference type="OrthoDB" id="5595379at2759"/>
<dbReference type="AlphaFoldDB" id="A0A0C2S7B1"/>
<organism evidence="2 3">
    <name type="scientific">Amanita muscaria (strain Koide BX008)</name>
    <dbReference type="NCBI Taxonomy" id="946122"/>
    <lineage>
        <taxon>Eukaryota</taxon>
        <taxon>Fungi</taxon>
        <taxon>Dikarya</taxon>
        <taxon>Basidiomycota</taxon>
        <taxon>Agaricomycotina</taxon>
        <taxon>Agaricomycetes</taxon>
        <taxon>Agaricomycetidae</taxon>
        <taxon>Agaricales</taxon>
        <taxon>Pluteineae</taxon>
        <taxon>Amanitaceae</taxon>
        <taxon>Amanita</taxon>
    </lineage>
</organism>
<evidence type="ECO:0000313" key="3">
    <source>
        <dbReference type="Proteomes" id="UP000054549"/>
    </source>
</evidence>
<dbReference type="EMBL" id="KN818333">
    <property type="protein sequence ID" value="KIL58645.1"/>
    <property type="molecule type" value="Genomic_DNA"/>
</dbReference>
<dbReference type="PANTHER" id="PTHR28125:SF2">
    <property type="entry name" value="MEIOTIC EXPRESSION UP-REGULATED PROTEIN 26"/>
    <property type="match status" value="1"/>
</dbReference>
<dbReference type="HOGENOM" id="CLU_154975_0_0_1"/>
<dbReference type="Proteomes" id="UP000054549">
    <property type="component" value="Unassembled WGS sequence"/>
</dbReference>
<proteinExistence type="predicted"/>
<dbReference type="InterPro" id="IPR028012">
    <property type="entry name" value="Rua1_C"/>
</dbReference>
<dbReference type="Pfam" id="PF14616">
    <property type="entry name" value="Rua1_C"/>
    <property type="match status" value="1"/>
</dbReference>
<dbReference type="PANTHER" id="PTHR28125">
    <property type="entry name" value="MEIOTIC EXPRESSION UP-REGULATED PROTEIN 26"/>
    <property type="match status" value="1"/>
</dbReference>
<sequence length="111" mass="12614">MKFSAFNYHMQYSHGISASTGLPFAPPTAFRTINRSNPGKKEKGSIRQGKCHKCLKWVAIEGVKVMESKVKEIYWWKHAATCHQGPSARSTDVYEKDFVYKKLLDCAAVKM</sequence>
<dbReference type="InParanoid" id="A0A0C2S7B1"/>
<accession>A0A0C2S7B1</accession>
<protein>
    <recommendedName>
        <fullName evidence="1">Transcription regulator Rua1 C-terminal domain-containing protein</fullName>
    </recommendedName>
</protein>
<keyword evidence="3" id="KW-1185">Reference proteome</keyword>